<dbReference type="Proteomes" id="UP000789920">
    <property type="component" value="Unassembled WGS sequence"/>
</dbReference>
<organism evidence="1 2">
    <name type="scientific">Racocetra persica</name>
    <dbReference type="NCBI Taxonomy" id="160502"/>
    <lineage>
        <taxon>Eukaryota</taxon>
        <taxon>Fungi</taxon>
        <taxon>Fungi incertae sedis</taxon>
        <taxon>Mucoromycota</taxon>
        <taxon>Glomeromycotina</taxon>
        <taxon>Glomeromycetes</taxon>
        <taxon>Diversisporales</taxon>
        <taxon>Gigasporaceae</taxon>
        <taxon>Racocetra</taxon>
    </lineage>
</organism>
<gene>
    <name evidence="1" type="ORF">RPERSI_LOCUS32326</name>
</gene>
<protein>
    <submittedName>
        <fullName evidence="1">30980_t:CDS:1</fullName>
    </submittedName>
</protein>
<feature type="non-terminal residue" evidence="1">
    <location>
        <position position="1"/>
    </location>
</feature>
<accession>A0ACA9SKH8</accession>
<sequence>EDSEDFDIELDTEHVITNHNNKVYCRCHLCAKEGYSSAWVSKNIRTRHMKAQNSIAIHTKPSSSKF</sequence>
<name>A0ACA9SKH8_9GLOM</name>
<dbReference type="EMBL" id="CAJVQC010134258">
    <property type="protein sequence ID" value="CAG8842454.1"/>
    <property type="molecule type" value="Genomic_DNA"/>
</dbReference>
<feature type="non-terminal residue" evidence="1">
    <location>
        <position position="66"/>
    </location>
</feature>
<evidence type="ECO:0000313" key="1">
    <source>
        <dbReference type="EMBL" id="CAG8842454.1"/>
    </source>
</evidence>
<proteinExistence type="predicted"/>
<reference evidence="1" key="1">
    <citation type="submission" date="2021-06" db="EMBL/GenBank/DDBJ databases">
        <authorList>
            <person name="Kallberg Y."/>
            <person name="Tangrot J."/>
            <person name="Rosling A."/>
        </authorList>
    </citation>
    <scope>NUCLEOTIDE SEQUENCE</scope>
    <source>
        <strain evidence="1">MA461A</strain>
    </source>
</reference>
<evidence type="ECO:0000313" key="2">
    <source>
        <dbReference type="Proteomes" id="UP000789920"/>
    </source>
</evidence>
<comment type="caution">
    <text evidence="1">The sequence shown here is derived from an EMBL/GenBank/DDBJ whole genome shotgun (WGS) entry which is preliminary data.</text>
</comment>
<keyword evidence="2" id="KW-1185">Reference proteome</keyword>